<accession>A0A0B2RBT8</accession>
<sequence length="50" mass="5971">MHFIRRWNSILLFDLQEDCKKEIQQVSVPNLPKTLHELIAGETPKQHKFL</sequence>
<evidence type="ECO:0000313" key="1">
    <source>
        <dbReference type="EMBL" id="KHN29844.1"/>
    </source>
</evidence>
<proteinExistence type="predicted"/>
<dbReference type="Proteomes" id="UP000053555">
    <property type="component" value="Unassembled WGS sequence"/>
</dbReference>
<gene>
    <name evidence="1" type="ORF">glysoja_034088</name>
</gene>
<dbReference type="AlphaFoldDB" id="A0A0B2RBT8"/>
<reference evidence="1" key="1">
    <citation type="submission" date="2014-07" db="EMBL/GenBank/DDBJ databases">
        <title>Identification of a novel salt tolerance gene in wild soybean by whole-genome sequencing.</title>
        <authorList>
            <person name="Lam H.-M."/>
            <person name="Qi X."/>
            <person name="Li M.-W."/>
            <person name="Liu X."/>
            <person name="Xie M."/>
            <person name="Ni M."/>
            <person name="Xu X."/>
        </authorList>
    </citation>
    <scope>NUCLEOTIDE SEQUENCE [LARGE SCALE GENOMIC DNA]</scope>
    <source>
        <tissue evidence="1">Root</tissue>
    </source>
</reference>
<name>A0A0B2RBT8_GLYSO</name>
<protein>
    <submittedName>
        <fullName evidence="1">Uncharacterized protein</fullName>
    </submittedName>
</protein>
<organism evidence="1">
    <name type="scientific">Glycine soja</name>
    <name type="common">Wild soybean</name>
    <dbReference type="NCBI Taxonomy" id="3848"/>
    <lineage>
        <taxon>Eukaryota</taxon>
        <taxon>Viridiplantae</taxon>
        <taxon>Streptophyta</taxon>
        <taxon>Embryophyta</taxon>
        <taxon>Tracheophyta</taxon>
        <taxon>Spermatophyta</taxon>
        <taxon>Magnoliopsida</taxon>
        <taxon>eudicotyledons</taxon>
        <taxon>Gunneridae</taxon>
        <taxon>Pentapetalae</taxon>
        <taxon>rosids</taxon>
        <taxon>fabids</taxon>
        <taxon>Fabales</taxon>
        <taxon>Fabaceae</taxon>
        <taxon>Papilionoideae</taxon>
        <taxon>50 kb inversion clade</taxon>
        <taxon>NPAAA clade</taxon>
        <taxon>indigoferoid/millettioid clade</taxon>
        <taxon>Phaseoleae</taxon>
        <taxon>Glycine</taxon>
        <taxon>Glycine subgen. Soja</taxon>
    </lineage>
</organism>
<dbReference type="EMBL" id="KN652079">
    <property type="protein sequence ID" value="KHN29844.1"/>
    <property type="molecule type" value="Genomic_DNA"/>
</dbReference>